<dbReference type="InterPro" id="IPR010093">
    <property type="entry name" value="SinI_DNA-bd"/>
</dbReference>
<dbReference type="GO" id="GO:0003677">
    <property type="term" value="F:DNA binding"/>
    <property type="evidence" value="ECO:0007669"/>
    <property type="project" value="UniProtKB-KW"/>
</dbReference>
<keyword evidence="2" id="KW-0238">DNA-binding</keyword>
<evidence type="ECO:0000313" key="2">
    <source>
        <dbReference type="EMBL" id="RZQ64372.1"/>
    </source>
</evidence>
<accession>A0A4Q7JBJ8</accession>
<keyword evidence="3" id="KW-1185">Reference proteome</keyword>
<comment type="caution">
    <text evidence="2">The sequence shown here is derived from an EMBL/GenBank/DDBJ whole genome shotgun (WGS) entry which is preliminary data.</text>
</comment>
<dbReference type="OrthoDB" id="3789542at2"/>
<dbReference type="RefSeq" id="WP_130475084.1">
    <property type="nucleotide sequence ID" value="NZ_SFCC01000004.1"/>
</dbReference>
<gene>
    <name evidence="2" type="ORF">EWH70_10420</name>
</gene>
<organism evidence="2 3">
    <name type="scientific">Amycolatopsis suaedae</name>
    <dbReference type="NCBI Taxonomy" id="2510978"/>
    <lineage>
        <taxon>Bacteria</taxon>
        <taxon>Bacillati</taxon>
        <taxon>Actinomycetota</taxon>
        <taxon>Actinomycetes</taxon>
        <taxon>Pseudonocardiales</taxon>
        <taxon>Pseudonocardiaceae</taxon>
        <taxon>Amycolatopsis</taxon>
    </lineage>
</organism>
<sequence>MHSHTAKPEAPRELLTVEAAARRLSIGRTTMYALIKTGQILTVRVGRLRRVPADALTAYVRQLAHTQHTSHTAA</sequence>
<reference evidence="2 3" key="1">
    <citation type="submission" date="2019-02" db="EMBL/GenBank/DDBJ databases">
        <title>Draft genome sequence of Amycolatopsis sp. 8-3EHSu isolated from roots of Suaeda maritima.</title>
        <authorList>
            <person name="Duangmal K."/>
            <person name="Chantavorakit T."/>
        </authorList>
    </citation>
    <scope>NUCLEOTIDE SEQUENCE [LARGE SCALE GENOMIC DNA]</scope>
    <source>
        <strain evidence="2 3">8-3EHSu</strain>
    </source>
</reference>
<dbReference type="AlphaFoldDB" id="A0A4Q7JBJ8"/>
<evidence type="ECO:0000259" key="1">
    <source>
        <dbReference type="Pfam" id="PF12728"/>
    </source>
</evidence>
<dbReference type="InterPro" id="IPR041657">
    <property type="entry name" value="HTH_17"/>
</dbReference>
<feature type="domain" description="Helix-turn-helix" evidence="1">
    <location>
        <begin position="14"/>
        <end position="62"/>
    </location>
</feature>
<dbReference type="EMBL" id="SFCC01000004">
    <property type="protein sequence ID" value="RZQ64372.1"/>
    <property type="molecule type" value="Genomic_DNA"/>
</dbReference>
<proteinExistence type="predicted"/>
<dbReference type="NCBIfam" id="TIGR01764">
    <property type="entry name" value="excise"/>
    <property type="match status" value="1"/>
</dbReference>
<dbReference type="Pfam" id="PF12728">
    <property type="entry name" value="HTH_17"/>
    <property type="match status" value="1"/>
</dbReference>
<name>A0A4Q7JBJ8_9PSEU</name>
<protein>
    <submittedName>
        <fullName evidence="2">DNA-binding protein</fullName>
    </submittedName>
</protein>
<dbReference type="Proteomes" id="UP000292003">
    <property type="component" value="Unassembled WGS sequence"/>
</dbReference>
<evidence type="ECO:0000313" key="3">
    <source>
        <dbReference type="Proteomes" id="UP000292003"/>
    </source>
</evidence>